<proteinExistence type="predicted"/>
<dbReference type="OrthoDB" id="1797693at2"/>
<dbReference type="EMBL" id="MLQR01000001">
    <property type="protein sequence ID" value="OIJ17580.1"/>
    <property type="molecule type" value="Genomic_DNA"/>
</dbReference>
<dbReference type="RefSeq" id="WP_071308306.1">
    <property type="nucleotide sequence ID" value="NZ_MLQR01000001.1"/>
</dbReference>
<evidence type="ECO:0000313" key="3">
    <source>
        <dbReference type="Proteomes" id="UP000179524"/>
    </source>
</evidence>
<keyword evidence="3" id="KW-1185">Reference proteome</keyword>
<dbReference type="AlphaFoldDB" id="A0A1S2LZB4"/>
<keyword evidence="1" id="KW-0472">Membrane</keyword>
<gene>
    <name evidence="2" type="ORF">BKP37_03585</name>
</gene>
<accession>A0A1S2LZB4</accession>
<sequence>MIDLILASAITRSSPAFHNPGHLRMWYDSPLRNFDAHLFTAIIVMIIFAGVGWFVYFQMKNRASEEKLEANTDEKKFHDLVVKQKVIMNKLLELEEMKKTGNLSDQEYETKAKAYREHLVKVKVQLQQFMD</sequence>
<reference evidence="2 3" key="1">
    <citation type="submission" date="2016-10" db="EMBL/GenBank/DDBJ databases">
        <title>Draft genome sequences of four alkaliphilic bacteria belonging to the Anaerobacillus genus.</title>
        <authorList>
            <person name="Bassil N.M."/>
            <person name="Lloyd J.R."/>
        </authorList>
    </citation>
    <scope>NUCLEOTIDE SEQUENCE [LARGE SCALE GENOMIC DNA]</scope>
    <source>
        <strain evidence="2 3">DSM 18345</strain>
    </source>
</reference>
<evidence type="ECO:0000256" key="1">
    <source>
        <dbReference type="SAM" id="Phobius"/>
    </source>
</evidence>
<keyword evidence="1" id="KW-1133">Transmembrane helix</keyword>
<name>A0A1S2LZB4_9BACI</name>
<protein>
    <submittedName>
        <fullName evidence="2">Uncharacterized protein</fullName>
    </submittedName>
</protein>
<feature type="transmembrane region" description="Helical" evidence="1">
    <location>
        <begin position="36"/>
        <end position="57"/>
    </location>
</feature>
<comment type="caution">
    <text evidence="2">The sequence shown here is derived from an EMBL/GenBank/DDBJ whole genome shotgun (WGS) entry which is preliminary data.</text>
</comment>
<organism evidence="2 3">
    <name type="scientific">Anaerobacillus alkalilacustris</name>
    <dbReference type="NCBI Taxonomy" id="393763"/>
    <lineage>
        <taxon>Bacteria</taxon>
        <taxon>Bacillati</taxon>
        <taxon>Bacillota</taxon>
        <taxon>Bacilli</taxon>
        <taxon>Bacillales</taxon>
        <taxon>Bacillaceae</taxon>
        <taxon>Anaerobacillus</taxon>
    </lineage>
</organism>
<keyword evidence="1" id="KW-0812">Transmembrane</keyword>
<evidence type="ECO:0000313" key="2">
    <source>
        <dbReference type="EMBL" id="OIJ17580.1"/>
    </source>
</evidence>
<dbReference type="Proteomes" id="UP000179524">
    <property type="component" value="Unassembled WGS sequence"/>
</dbReference>